<feature type="transmembrane region" description="Helical" evidence="11">
    <location>
        <begin position="389"/>
        <end position="409"/>
    </location>
</feature>
<keyword evidence="12" id="KW-0732">Signal</keyword>
<dbReference type="OrthoDB" id="167398at2759"/>
<dbReference type="InterPro" id="IPR013121">
    <property type="entry name" value="Fe_red_NAD-bd_6"/>
</dbReference>
<gene>
    <name evidence="14" type="ORF">AYO20_04750</name>
</gene>
<evidence type="ECO:0000256" key="2">
    <source>
        <dbReference type="ARBA" id="ARBA00006278"/>
    </source>
</evidence>
<evidence type="ECO:0000259" key="13">
    <source>
        <dbReference type="PROSITE" id="PS51384"/>
    </source>
</evidence>
<reference evidence="14 15" key="1">
    <citation type="submission" date="2016-03" db="EMBL/GenBank/DDBJ databases">
        <title>The draft genome sequence of Fonsecaea nubica causative agent of cutaneous subcutaneous infection in human host.</title>
        <authorList>
            <person name="Costa F."/>
            <person name="Sybren D.H."/>
            <person name="Raittz R.T."/>
            <person name="Weiss V.A."/>
            <person name="Leao A.C."/>
            <person name="Gomes R."/>
            <person name="De Souza E.M."/>
            <person name="Pedrosa F.O."/>
            <person name="Steffens M.B."/>
            <person name="Bombassaro A."/>
            <person name="Tadra-Sfeir M.Z."/>
            <person name="Moreno L.F."/>
            <person name="Najafzadeh M.J."/>
            <person name="Felipe M.S."/>
            <person name="Teixeira M."/>
            <person name="Sun J."/>
            <person name="Xi L."/>
            <person name="Castro M.A."/>
            <person name="Vicente V.A."/>
        </authorList>
    </citation>
    <scope>NUCLEOTIDE SEQUENCE [LARGE SCALE GENOMIC DNA]</scope>
    <source>
        <strain evidence="14 15">CBS 269.64</strain>
    </source>
</reference>
<evidence type="ECO:0000256" key="7">
    <source>
        <dbReference type="ARBA" id="ARBA00023002"/>
    </source>
</evidence>
<feature type="transmembrane region" description="Helical" evidence="11">
    <location>
        <begin position="318"/>
        <end position="338"/>
    </location>
</feature>
<name>A0A178D351_9EURO</name>
<dbReference type="SFLD" id="SFLDG01168">
    <property type="entry name" value="Ferric_reductase_subgroup_(FRE"/>
    <property type="match status" value="1"/>
</dbReference>
<keyword evidence="3" id="KW-0813">Transport</keyword>
<evidence type="ECO:0000313" key="15">
    <source>
        <dbReference type="Proteomes" id="UP000185904"/>
    </source>
</evidence>
<evidence type="ECO:0000256" key="1">
    <source>
        <dbReference type="ARBA" id="ARBA00004141"/>
    </source>
</evidence>
<dbReference type="GO" id="GO:0000293">
    <property type="term" value="F:ferric-chelate reductase activity"/>
    <property type="evidence" value="ECO:0007669"/>
    <property type="project" value="UniProtKB-ARBA"/>
</dbReference>
<keyword evidence="15" id="KW-1185">Reference proteome</keyword>
<sequence length="785" mass="90354">MNMFTNMLAFLSLFLWLPAAKAFVSDPTNCHWSCHQALAEFLFKPNTLEDDFYASHCQNELRAKSYFLCMRHYCTPEQADYGWHYWNSQCEEYGEVSLLPWSIIDNITWDQAHRVMTVDEFWFSRTEESEENPIVLDQLTQVPPEVYHITHKTEVGPLYRTVFALDIWLTALKDIYLSTDITQEWYGWAMVGYWGLVMSLGILYRFYLLVAQVIQQRRKDTGSSSSPAWLLRYKMWMRRWITTPALLGYHSAQPFGWCTIPPRLQSLLVILWVIINVILCCIDYHPFGDYFLFAFSYRSTARQIWQWLSDRTGIMATANMPLMFTFAMRNNVLLWLTGWSFTTYSQFHRWVARVATVQAILHSVGYTVLDFLDEGWPEYKTDWQQRYWWMGNIATIAMSLLCVFSIYPMRKYIYEVFLIVHIIGALLFLIGMYYHVEIFGDDYMMYIWPCVAVWSFDRFLRLCRLIFLNFPACKGTASYHPDSNMIRLSVPTRFTIQPQPGTYYYIYMLNGLKFWESHPFTLSTWTEKRASSRELSFAIRPHDSFTKRMMVQLAGKSEEAGNQNIVQPVRVLLEGPYGSGHTFAQHDKVLIIVGGSGITVALAHLSGLADAIVRSAPHRIQRIHIVWAVRSHAQFQDVLDTELAQWLQAPGALSTLDVEIDIYITGSEIGNSPGDVTPPDLPIEEANLKEVGIGVDKAIDAVDAYTKKISSPSPDMTEQVKIFPGRPSVRKVIDAEIQAHCFKGVKMAVLCCGPGLLADDARAAVVTCMGHTEGDLEFFAEAFNW</sequence>
<dbReference type="GO" id="GO:0006879">
    <property type="term" value="P:intracellular iron ion homeostasis"/>
    <property type="evidence" value="ECO:0007669"/>
    <property type="project" value="TreeGrafter"/>
</dbReference>
<evidence type="ECO:0000256" key="11">
    <source>
        <dbReference type="SAM" id="Phobius"/>
    </source>
</evidence>
<feature type="transmembrane region" description="Helical" evidence="11">
    <location>
        <begin position="416"/>
        <end position="436"/>
    </location>
</feature>
<keyword evidence="9 11" id="KW-0472">Membrane</keyword>
<dbReference type="Pfam" id="PF01794">
    <property type="entry name" value="Ferric_reduct"/>
    <property type="match status" value="1"/>
</dbReference>
<dbReference type="GO" id="GO:0015677">
    <property type="term" value="P:copper ion import"/>
    <property type="evidence" value="ECO:0007669"/>
    <property type="project" value="TreeGrafter"/>
</dbReference>
<keyword evidence="6 11" id="KW-1133">Transmembrane helix</keyword>
<evidence type="ECO:0000256" key="12">
    <source>
        <dbReference type="SAM" id="SignalP"/>
    </source>
</evidence>
<protein>
    <recommendedName>
        <fullName evidence="13">FAD-binding FR-type domain-containing protein</fullName>
    </recommendedName>
</protein>
<evidence type="ECO:0000256" key="5">
    <source>
        <dbReference type="ARBA" id="ARBA00022982"/>
    </source>
</evidence>
<organism evidence="14 15">
    <name type="scientific">Fonsecaea nubica</name>
    <dbReference type="NCBI Taxonomy" id="856822"/>
    <lineage>
        <taxon>Eukaryota</taxon>
        <taxon>Fungi</taxon>
        <taxon>Dikarya</taxon>
        <taxon>Ascomycota</taxon>
        <taxon>Pezizomycotina</taxon>
        <taxon>Eurotiomycetes</taxon>
        <taxon>Chaetothyriomycetidae</taxon>
        <taxon>Chaetothyriales</taxon>
        <taxon>Herpotrichiellaceae</taxon>
        <taxon>Fonsecaea</taxon>
    </lineage>
</organism>
<feature type="transmembrane region" description="Helical" evidence="11">
    <location>
        <begin position="267"/>
        <end position="287"/>
    </location>
</feature>
<dbReference type="InterPro" id="IPR051410">
    <property type="entry name" value="Ferric/Cupric_Reductase"/>
</dbReference>
<accession>A0A178D351</accession>
<keyword evidence="5" id="KW-0249">Electron transport</keyword>
<keyword evidence="4 11" id="KW-0812">Transmembrane</keyword>
<dbReference type="CDD" id="cd06186">
    <property type="entry name" value="NOX_Duox_like_FAD_NADP"/>
    <property type="match status" value="1"/>
</dbReference>
<dbReference type="InterPro" id="IPR017927">
    <property type="entry name" value="FAD-bd_FR_type"/>
</dbReference>
<evidence type="ECO:0000313" key="14">
    <source>
        <dbReference type="EMBL" id="OAL35844.1"/>
    </source>
</evidence>
<dbReference type="Proteomes" id="UP000185904">
    <property type="component" value="Unassembled WGS sequence"/>
</dbReference>
<dbReference type="GeneID" id="34588168"/>
<dbReference type="EMBL" id="LVCJ01000026">
    <property type="protein sequence ID" value="OAL35844.1"/>
    <property type="molecule type" value="Genomic_DNA"/>
</dbReference>
<dbReference type="PROSITE" id="PS51384">
    <property type="entry name" value="FAD_FR"/>
    <property type="match status" value="1"/>
</dbReference>
<dbReference type="PANTHER" id="PTHR32361:SF9">
    <property type="entry name" value="FERRIC REDUCTASE TRANSMEMBRANE COMPONENT 3-RELATED"/>
    <property type="match status" value="1"/>
</dbReference>
<evidence type="ECO:0000256" key="6">
    <source>
        <dbReference type="ARBA" id="ARBA00022989"/>
    </source>
</evidence>
<feature type="chain" id="PRO_5008084013" description="FAD-binding FR-type domain-containing protein" evidence="12">
    <location>
        <begin position="23"/>
        <end position="785"/>
    </location>
</feature>
<comment type="similarity">
    <text evidence="2">Belongs to the ferric reductase (FRE) family.</text>
</comment>
<dbReference type="SFLD" id="SFLDS00052">
    <property type="entry name" value="Ferric_Reductase_Domain"/>
    <property type="match status" value="1"/>
</dbReference>
<dbReference type="InterPro" id="IPR013112">
    <property type="entry name" value="FAD-bd_8"/>
</dbReference>
<dbReference type="Pfam" id="PF08030">
    <property type="entry name" value="NAD_binding_6"/>
    <property type="match status" value="1"/>
</dbReference>
<evidence type="ECO:0000256" key="3">
    <source>
        <dbReference type="ARBA" id="ARBA00022448"/>
    </source>
</evidence>
<evidence type="ECO:0000256" key="4">
    <source>
        <dbReference type="ARBA" id="ARBA00022692"/>
    </source>
</evidence>
<dbReference type="GO" id="GO:0006826">
    <property type="term" value="P:iron ion transport"/>
    <property type="evidence" value="ECO:0007669"/>
    <property type="project" value="TreeGrafter"/>
</dbReference>
<evidence type="ECO:0000256" key="10">
    <source>
        <dbReference type="ARBA" id="ARBA00023180"/>
    </source>
</evidence>
<feature type="domain" description="FAD-binding FR-type" evidence="13">
    <location>
        <begin position="455"/>
        <end position="583"/>
    </location>
</feature>
<comment type="caution">
    <text evidence="14">The sequence shown here is derived from an EMBL/GenBank/DDBJ whole genome shotgun (WGS) entry which is preliminary data.</text>
</comment>
<keyword evidence="8" id="KW-0406">Ion transport</keyword>
<evidence type="ECO:0000256" key="9">
    <source>
        <dbReference type="ARBA" id="ARBA00023136"/>
    </source>
</evidence>
<dbReference type="PANTHER" id="PTHR32361">
    <property type="entry name" value="FERRIC/CUPRIC REDUCTASE TRANSMEMBRANE COMPONENT"/>
    <property type="match status" value="1"/>
</dbReference>
<dbReference type="InterPro" id="IPR013130">
    <property type="entry name" value="Fe3_Rdtase_TM_dom"/>
</dbReference>
<proteinExistence type="inferred from homology"/>
<feature type="signal peptide" evidence="12">
    <location>
        <begin position="1"/>
        <end position="22"/>
    </location>
</feature>
<dbReference type="InterPro" id="IPR039261">
    <property type="entry name" value="FNR_nucleotide-bd"/>
</dbReference>
<keyword evidence="7" id="KW-0560">Oxidoreductase</keyword>
<dbReference type="AlphaFoldDB" id="A0A178D351"/>
<keyword evidence="10" id="KW-0325">Glycoprotein</keyword>
<feature type="transmembrane region" description="Helical" evidence="11">
    <location>
        <begin position="350"/>
        <end position="369"/>
    </location>
</feature>
<dbReference type="Pfam" id="PF08022">
    <property type="entry name" value="FAD_binding_8"/>
    <property type="match status" value="1"/>
</dbReference>
<comment type="subcellular location">
    <subcellularLocation>
        <location evidence="1">Membrane</location>
        <topology evidence="1">Multi-pass membrane protein</topology>
    </subcellularLocation>
</comment>
<evidence type="ECO:0000256" key="8">
    <source>
        <dbReference type="ARBA" id="ARBA00023065"/>
    </source>
</evidence>
<dbReference type="SUPFAM" id="SSF52343">
    <property type="entry name" value="Ferredoxin reductase-like, C-terminal NADP-linked domain"/>
    <property type="match status" value="1"/>
</dbReference>
<dbReference type="GO" id="GO:0005886">
    <property type="term" value="C:plasma membrane"/>
    <property type="evidence" value="ECO:0007669"/>
    <property type="project" value="TreeGrafter"/>
</dbReference>
<dbReference type="Gene3D" id="3.40.50.80">
    <property type="entry name" value="Nucleotide-binding domain of ferredoxin-NADP reductase (FNR) module"/>
    <property type="match status" value="1"/>
</dbReference>
<feature type="transmembrane region" description="Helical" evidence="11">
    <location>
        <begin position="185"/>
        <end position="210"/>
    </location>
</feature>
<dbReference type="RefSeq" id="XP_022500856.1">
    <property type="nucleotide sequence ID" value="XM_022643045.1"/>
</dbReference>